<dbReference type="EMBL" id="NEVP01000007">
    <property type="protein sequence ID" value="OZI50124.1"/>
    <property type="molecule type" value="Genomic_DNA"/>
</dbReference>
<sequence length="226" mass="23802">MLLIGGLLVLCWHAFEYLHHMRERAFHANQAARLGAFALAAGAPATHLFARGAKSPVAIEAIGAASPGPSTAVPPSEPRAHRMPSSFVPSARAIAADWLAVPPGMMGARARLPLPAVPAAVRGGPHRPASLAGTGNEISFASAQPQRRLLLVARAGHAPGMAQTQQRLGRSRSAWRAAADRSIALSRQGAAVGEPVDKPWHARKLNTDWLAPWSDLIRAPGDRGQP</sequence>
<reference evidence="1 2" key="1">
    <citation type="submission" date="2017-05" db="EMBL/GenBank/DDBJ databases">
        <title>Complete and WGS of Bordetella genogroups.</title>
        <authorList>
            <person name="Spilker T."/>
            <person name="LiPuma J."/>
        </authorList>
    </citation>
    <scope>NUCLEOTIDE SEQUENCE [LARGE SCALE GENOMIC DNA]</scope>
    <source>
        <strain evidence="1 2">AU10456</strain>
    </source>
</reference>
<evidence type="ECO:0000313" key="2">
    <source>
        <dbReference type="Proteomes" id="UP000216913"/>
    </source>
</evidence>
<proteinExistence type="predicted"/>
<accession>A0A261TKG1</accession>
<name>A0A261TKG1_9BORD</name>
<dbReference type="AlphaFoldDB" id="A0A261TKG1"/>
<protein>
    <submittedName>
        <fullName evidence="1">Uncharacterized protein</fullName>
    </submittedName>
</protein>
<keyword evidence="2" id="KW-1185">Reference proteome</keyword>
<dbReference type="Proteomes" id="UP000216913">
    <property type="component" value="Unassembled WGS sequence"/>
</dbReference>
<organism evidence="1 2">
    <name type="scientific">Bordetella genomosp. 5</name>
    <dbReference type="NCBI Taxonomy" id="1395608"/>
    <lineage>
        <taxon>Bacteria</taxon>
        <taxon>Pseudomonadati</taxon>
        <taxon>Pseudomonadota</taxon>
        <taxon>Betaproteobacteria</taxon>
        <taxon>Burkholderiales</taxon>
        <taxon>Alcaligenaceae</taxon>
        <taxon>Bordetella</taxon>
    </lineage>
</organism>
<gene>
    <name evidence="1" type="ORF">CAL25_12365</name>
</gene>
<evidence type="ECO:0000313" key="1">
    <source>
        <dbReference type="EMBL" id="OZI50124.1"/>
    </source>
</evidence>
<comment type="caution">
    <text evidence="1">The sequence shown here is derived from an EMBL/GenBank/DDBJ whole genome shotgun (WGS) entry which is preliminary data.</text>
</comment>